<dbReference type="Proteomes" id="UP000032289">
    <property type="component" value="Unassembled WGS sequence"/>
</dbReference>
<keyword evidence="1" id="KW-0812">Transmembrane</keyword>
<protein>
    <submittedName>
        <fullName evidence="2">Uncharacterized protein</fullName>
    </submittedName>
</protein>
<dbReference type="PATRIC" id="fig|137591.24.peg.2014"/>
<proteinExistence type="predicted"/>
<accession>A0A0D1LKT8</accession>
<comment type="caution">
    <text evidence="2">The sequence shown here is derived from an EMBL/GenBank/DDBJ whole genome shotgun (WGS) entry which is preliminary data.</text>
</comment>
<keyword evidence="1" id="KW-1133">Transmembrane helix</keyword>
<reference evidence="2 3" key="1">
    <citation type="journal article" date="2015" name="Microbiology (Mosc.)">
        <title>Genomics of the Weissella cibaria species with an examination of its metabolic traits.</title>
        <authorList>
            <person name="Lynch K.M."/>
            <person name="Lucid A."/>
            <person name="Arendt E.K."/>
            <person name="Sleator R.D."/>
            <person name="Lucey B."/>
            <person name="Coffey A."/>
        </authorList>
    </citation>
    <scope>NUCLEOTIDE SEQUENCE [LARGE SCALE GENOMIC DNA]</scope>
    <source>
        <strain evidence="2 3">AB3b</strain>
    </source>
</reference>
<dbReference type="RefSeq" id="WP_052498649.1">
    <property type="nucleotide sequence ID" value="NZ_JWHT01000053.1"/>
</dbReference>
<organism evidence="2 3">
    <name type="scientific">Weissella cibaria</name>
    <dbReference type="NCBI Taxonomy" id="137591"/>
    <lineage>
        <taxon>Bacteria</taxon>
        <taxon>Bacillati</taxon>
        <taxon>Bacillota</taxon>
        <taxon>Bacilli</taxon>
        <taxon>Lactobacillales</taxon>
        <taxon>Lactobacillaceae</taxon>
        <taxon>Weissella</taxon>
    </lineage>
</organism>
<dbReference type="EMBL" id="JWHT01000053">
    <property type="protein sequence ID" value="KIU21005.1"/>
    <property type="molecule type" value="Genomic_DNA"/>
</dbReference>
<name>A0A0D1LKT8_9LACO</name>
<sequence length="364" mass="40765">MDELLIDNLNDITTALPNISSTANYWLIRAQGGDYFDDFIANQYAGVGFDEVSLEEVSNSSNEQLRDLFAERKPTKANGSKIASGTYTSWVGQLRRFTTEIAPGDYILVPSQSSERFALGIVIGAPYEMTDDQISSVEKVAGRINSPYKKRIKVQYLKQFSRSKADSALYKMIYTQQTLSNINKYAPYILRASYDAYVSNNQIFLTFHVGQKTDISGRDYTGFTYNLVEAHAELEPEQDVVIKSNVQSEGDIQLILAITSMVGIFLIALVALRSKKGFSLKVKFGKDNSIEFTKEADSIVAQRVEDAKSERKIKEQKAFDEHLKNMSELLNKSGQHMEKIDAMISTELDQATKKAGLSNTDKDV</sequence>
<evidence type="ECO:0000313" key="2">
    <source>
        <dbReference type="EMBL" id="KIU21005.1"/>
    </source>
</evidence>
<evidence type="ECO:0000313" key="3">
    <source>
        <dbReference type="Proteomes" id="UP000032289"/>
    </source>
</evidence>
<gene>
    <name evidence="2" type="ORF">ab3b_02074</name>
</gene>
<evidence type="ECO:0000256" key="1">
    <source>
        <dbReference type="SAM" id="Phobius"/>
    </source>
</evidence>
<feature type="transmembrane region" description="Helical" evidence="1">
    <location>
        <begin position="252"/>
        <end position="272"/>
    </location>
</feature>
<dbReference type="AlphaFoldDB" id="A0A0D1LKT8"/>
<keyword evidence="1" id="KW-0472">Membrane</keyword>